<evidence type="ECO:0000256" key="1">
    <source>
        <dbReference type="SAM" id="MobiDB-lite"/>
    </source>
</evidence>
<keyword evidence="3" id="KW-1185">Reference proteome</keyword>
<reference evidence="2 3" key="1">
    <citation type="submission" date="2016-04" db="EMBL/GenBank/DDBJ databases">
        <title>A degradative enzymes factory behind the ericoid mycorrhizal symbiosis.</title>
        <authorList>
            <consortium name="DOE Joint Genome Institute"/>
            <person name="Martino E."/>
            <person name="Morin E."/>
            <person name="Grelet G."/>
            <person name="Kuo A."/>
            <person name="Kohler A."/>
            <person name="Daghino S."/>
            <person name="Barry K."/>
            <person name="Choi C."/>
            <person name="Cichocki N."/>
            <person name="Clum A."/>
            <person name="Copeland A."/>
            <person name="Hainaut M."/>
            <person name="Haridas S."/>
            <person name="Labutti K."/>
            <person name="Lindquist E."/>
            <person name="Lipzen A."/>
            <person name="Khouja H.-R."/>
            <person name="Murat C."/>
            <person name="Ohm R."/>
            <person name="Olson A."/>
            <person name="Spatafora J."/>
            <person name="Veneault-Fourrey C."/>
            <person name="Henrissat B."/>
            <person name="Grigoriev I."/>
            <person name="Martin F."/>
            <person name="Perotto S."/>
        </authorList>
    </citation>
    <scope>NUCLEOTIDE SEQUENCE [LARGE SCALE GENOMIC DNA]</scope>
    <source>
        <strain evidence="2 3">E</strain>
    </source>
</reference>
<dbReference type="Proteomes" id="UP000235371">
    <property type="component" value="Unassembled WGS sequence"/>
</dbReference>
<sequence>MFYPRQPATFIPQVVGEQASWVPSCIAESQGMARTMAFNLEVDVNSAATRRQVHGHAAVHRVFSASRTTENQRGFPSGGSIQPMSRPHREKTPASHFLKLGCARPIRQIYAQLHRSNSPSYRRAVWMACDSGLVFLPPTREGIEPWTRPGSWHGTRRGATCCSSSQRLVEPEVVRKVPAEVSLLQGSDRERALASIRSHRLQSQFI</sequence>
<protein>
    <submittedName>
        <fullName evidence="2">Uncharacterized protein</fullName>
    </submittedName>
</protein>
<feature type="compositionally biased region" description="Polar residues" evidence="1">
    <location>
        <begin position="68"/>
        <end position="83"/>
    </location>
</feature>
<evidence type="ECO:0000313" key="3">
    <source>
        <dbReference type="Proteomes" id="UP000235371"/>
    </source>
</evidence>
<dbReference type="InParanoid" id="A0A2J6T4Y9"/>
<feature type="region of interest" description="Disordered" evidence="1">
    <location>
        <begin position="68"/>
        <end position="89"/>
    </location>
</feature>
<evidence type="ECO:0000313" key="2">
    <source>
        <dbReference type="EMBL" id="PMD58089.1"/>
    </source>
</evidence>
<proteinExistence type="predicted"/>
<organism evidence="2 3">
    <name type="scientific">Hyaloscypha bicolor E</name>
    <dbReference type="NCBI Taxonomy" id="1095630"/>
    <lineage>
        <taxon>Eukaryota</taxon>
        <taxon>Fungi</taxon>
        <taxon>Dikarya</taxon>
        <taxon>Ascomycota</taxon>
        <taxon>Pezizomycotina</taxon>
        <taxon>Leotiomycetes</taxon>
        <taxon>Helotiales</taxon>
        <taxon>Hyaloscyphaceae</taxon>
        <taxon>Hyaloscypha</taxon>
        <taxon>Hyaloscypha bicolor</taxon>
    </lineage>
</organism>
<dbReference type="EMBL" id="KZ613828">
    <property type="protein sequence ID" value="PMD58089.1"/>
    <property type="molecule type" value="Genomic_DNA"/>
</dbReference>
<dbReference type="GeneID" id="36580882"/>
<accession>A0A2J6T4Y9</accession>
<name>A0A2J6T4Y9_9HELO</name>
<gene>
    <name evidence="2" type="ORF">K444DRAFT_435869</name>
</gene>
<dbReference type="RefSeq" id="XP_024734993.1">
    <property type="nucleotide sequence ID" value="XM_024872802.1"/>
</dbReference>
<dbReference type="AlphaFoldDB" id="A0A2J6T4Y9"/>